<comment type="caution">
    <text evidence="2">The sequence shown here is derived from an EMBL/GenBank/DDBJ whole genome shotgun (WGS) entry which is preliminary data.</text>
</comment>
<gene>
    <name evidence="2" type="ORF">OEZ60_14380</name>
</gene>
<evidence type="ECO:0000256" key="1">
    <source>
        <dbReference type="SAM" id="SignalP"/>
    </source>
</evidence>
<reference evidence="2 3" key="1">
    <citation type="submission" date="2022-10" db="EMBL/GenBank/DDBJ databases">
        <title>Defluviimonas sp. nov., isolated from ocean surface sediments.</title>
        <authorList>
            <person name="He W."/>
            <person name="Wang L."/>
            <person name="Zhang D.-F."/>
        </authorList>
    </citation>
    <scope>NUCLEOTIDE SEQUENCE [LARGE SCALE GENOMIC DNA]</scope>
    <source>
        <strain evidence="2 3">WL0024</strain>
    </source>
</reference>
<feature type="chain" id="PRO_5047293939" evidence="1">
    <location>
        <begin position="24"/>
        <end position="168"/>
    </location>
</feature>
<sequence length="168" mass="18466">MRALRALIASIICCGGAVTAAAAAETLRGPVTNLPLPRFVSLKAAEGNVRRGPSLEHRIDWVFRHRDMPLRVTAEFEHWRRVEDSEGQGGWIYYTLLSGARTVMFEVDRTAMRVQPDPAARVVAEAEAGVIGWLGECNPGWCRISAGGEKGWVAKEALWGVAPDEIRE</sequence>
<keyword evidence="3" id="KW-1185">Reference proteome</keyword>
<name>A0ABT2X5H9_9RHOB</name>
<evidence type="ECO:0000313" key="2">
    <source>
        <dbReference type="EMBL" id="MCU9849191.1"/>
    </source>
</evidence>
<dbReference type="Pfam" id="PF06347">
    <property type="entry name" value="SH3_4"/>
    <property type="match status" value="2"/>
</dbReference>
<accession>A0ABT2X5H9</accession>
<keyword evidence="1" id="KW-0732">Signal</keyword>
<organism evidence="2 3">
    <name type="scientific">Albidovulum salinarum</name>
    <dbReference type="NCBI Taxonomy" id="2984153"/>
    <lineage>
        <taxon>Bacteria</taxon>
        <taxon>Pseudomonadati</taxon>
        <taxon>Pseudomonadota</taxon>
        <taxon>Alphaproteobacteria</taxon>
        <taxon>Rhodobacterales</taxon>
        <taxon>Paracoccaceae</taxon>
        <taxon>Albidovulum</taxon>
    </lineage>
</organism>
<proteinExistence type="predicted"/>
<dbReference type="EMBL" id="JAOVQO010000013">
    <property type="protein sequence ID" value="MCU9849191.1"/>
    <property type="molecule type" value="Genomic_DNA"/>
</dbReference>
<dbReference type="RefSeq" id="WP_263337581.1">
    <property type="nucleotide sequence ID" value="NZ_JAOVQO010000013.1"/>
</dbReference>
<dbReference type="Proteomes" id="UP001209535">
    <property type="component" value="Unassembled WGS sequence"/>
</dbReference>
<feature type="signal peptide" evidence="1">
    <location>
        <begin position="1"/>
        <end position="23"/>
    </location>
</feature>
<protein>
    <submittedName>
        <fullName evidence="2">SH3 domain-containing protein</fullName>
    </submittedName>
</protein>
<evidence type="ECO:0000313" key="3">
    <source>
        <dbReference type="Proteomes" id="UP001209535"/>
    </source>
</evidence>
<dbReference type="InterPro" id="IPR010466">
    <property type="entry name" value="DUF1058"/>
</dbReference>